<dbReference type="InterPro" id="IPR032466">
    <property type="entry name" value="Metal_Hydrolase"/>
</dbReference>
<dbReference type="Gene3D" id="3.20.20.140">
    <property type="entry name" value="Metal-dependent hydrolases"/>
    <property type="match status" value="1"/>
</dbReference>
<dbReference type="InterPro" id="IPR001130">
    <property type="entry name" value="TatD-like"/>
</dbReference>
<dbReference type="RefSeq" id="XP_017993581.1">
    <property type="nucleotide sequence ID" value="XM_018137784.1"/>
</dbReference>
<name>A0A0M9VQX2_9BASI</name>
<dbReference type="InterPro" id="IPR053044">
    <property type="entry name" value="Metallo-hydrolase/TatD-type"/>
</dbReference>
<dbReference type="AlphaFoldDB" id="A0A0M9VQX2"/>
<dbReference type="SUPFAM" id="SSF51556">
    <property type="entry name" value="Metallo-dependent hydrolases"/>
    <property type="match status" value="1"/>
</dbReference>
<dbReference type="PANTHER" id="PTHR47345">
    <property type="entry name" value="CUT9-INTERACTING PROTEIN SCN1"/>
    <property type="match status" value="1"/>
</dbReference>
<organism evidence="1 2">
    <name type="scientific">Malassezia pachydermatis</name>
    <dbReference type="NCBI Taxonomy" id="77020"/>
    <lineage>
        <taxon>Eukaryota</taxon>
        <taxon>Fungi</taxon>
        <taxon>Dikarya</taxon>
        <taxon>Basidiomycota</taxon>
        <taxon>Ustilaginomycotina</taxon>
        <taxon>Malasseziomycetes</taxon>
        <taxon>Malasseziales</taxon>
        <taxon>Malasseziaceae</taxon>
        <taxon>Malassezia</taxon>
    </lineage>
</organism>
<protein>
    <submittedName>
        <fullName evidence="1">Dnase family scn1</fullName>
    </submittedName>
</protein>
<keyword evidence="2" id="KW-1185">Reference proteome</keyword>
<gene>
    <name evidence="1" type="ORF">Malapachy_3311</name>
</gene>
<dbReference type="EMBL" id="LGAV01000001">
    <property type="protein sequence ID" value="KOS15949.1"/>
    <property type="molecule type" value="Genomic_DNA"/>
</dbReference>
<proteinExistence type="predicted"/>
<dbReference type="OrthoDB" id="413993at2759"/>
<dbReference type="VEuPathDB" id="FungiDB:Malapachy_3311"/>
<dbReference type="GeneID" id="28729660"/>
<comment type="caution">
    <text evidence="1">The sequence shown here is derived from an EMBL/GenBank/DDBJ whole genome shotgun (WGS) entry which is preliminary data.</text>
</comment>
<dbReference type="Pfam" id="PF01026">
    <property type="entry name" value="TatD_DNase"/>
    <property type="match status" value="1"/>
</dbReference>
<dbReference type="GO" id="GO:0016788">
    <property type="term" value="F:hydrolase activity, acting on ester bonds"/>
    <property type="evidence" value="ECO:0007669"/>
    <property type="project" value="InterPro"/>
</dbReference>
<accession>A0A0M9VQX2</accession>
<evidence type="ECO:0000313" key="2">
    <source>
        <dbReference type="Proteomes" id="UP000037751"/>
    </source>
</evidence>
<evidence type="ECO:0000313" key="1">
    <source>
        <dbReference type="EMBL" id="KOS15949.1"/>
    </source>
</evidence>
<reference evidence="1 2" key="1">
    <citation type="submission" date="2015-07" db="EMBL/GenBank/DDBJ databases">
        <title>Draft Genome Sequence of Malassezia furfur CBS1878 and Malassezia pachydermatis CBS1879.</title>
        <authorList>
            <person name="Triana S."/>
            <person name="Ohm R."/>
            <person name="Gonzalez A."/>
            <person name="DeCock H."/>
            <person name="Restrepo S."/>
            <person name="Celis A."/>
        </authorList>
    </citation>
    <scope>NUCLEOTIDE SEQUENCE [LARGE SCALE GENOMIC DNA]</scope>
    <source>
        <strain evidence="1 2">CBS 1879</strain>
    </source>
</reference>
<dbReference type="Proteomes" id="UP000037751">
    <property type="component" value="Unassembled WGS sequence"/>
</dbReference>
<sequence>MRLVDSHCHPTEEGRCYDEREREAWIQRAQDVPLAHIAVMSTDTEDQALVARIADRYPDKVVPCFGFHPWTVHTISLHDPPPSAYEHYTELFGDAVPEKETLYAAWPTPISLAAALRQLEAYLSKYPHALVGEVGVDRSFRLPWPHTHPRQLTKLQTPLAHQMVILEAQVAVACRLRRSVSMHSVRSVGPTLEFLERARTWPSFATTPLVLHSCTMSAQSIQQVQRTHPNVYISFSTAVNGRQRHWKEQIQACDVSRLLCESDRSEWSVLADETRAVVETMQSALQMPSLEALADQLTNNFLAFACMNSSSDLTT</sequence>
<dbReference type="PANTHER" id="PTHR47345:SF1">
    <property type="entry name" value="CUT9-INTERACTING PROTEIN SCN1"/>
    <property type="match status" value="1"/>
</dbReference>